<dbReference type="Proteomes" id="UP000093044">
    <property type="component" value="Chromosome"/>
</dbReference>
<gene>
    <name evidence="1" type="ORF">BED41_15995</name>
</gene>
<evidence type="ECO:0000313" key="1">
    <source>
        <dbReference type="EMBL" id="ANZ46470.1"/>
    </source>
</evidence>
<protein>
    <submittedName>
        <fullName evidence="1">Uncharacterized protein</fullName>
    </submittedName>
</protein>
<reference evidence="1" key="1">
    <citation type="submission" date="2016-08" db="EMBL/GenBank/DDBJ databases">
        <title>Complete genome of Cloacibacillus porcorum.</title>
        <authorList>
            <person name="Looft T."/>
            <person name="Bayles D.O."/>
            <person name="Alt D.P."/>
        </authorList>
    </citation>
    <scope>NUCLEOTIDE SEQUENCE [LARGE SCALE GENOMIC DNA]</scope>
    <source>
        <strain evidence="1">CL-84</strain>
    </source>
</reference>
<keyword evidence="2" id="KW-1185">Reference proteome</keyword>
<dbReference type="AlphaFoldDB" id="A0A1B2I909"/>
<accession>A0A1B2I909</accession>
<sequence length="94" mass="11059">MEEKDEKMFYRDLFASLCFIFFGIALATHHPYFYFGAMMCGCLSTTAKKKMWQNPSWSDAIYDRVEGWLDDKVDGQKTEFKDDEEIKPLPPLDK</sequence>
<evidence type="ECO:0000313" key="2">
    <source>
        <dbReference type="Proteomes" id="UP000093044"/>
    </source>
</evidence>
<dbReference type="STRING" id="1197717.BED41_15995"/>
<organism evidence="1 2">
    <name type="scientific">Cloacibacillus porcorum</name>
    <dbReference type="NCBI Taxonomy" id="1197717"/>
    <lineage>
        <taxon>Bacteria</taxon>
        <taxon>Thermotogati</taxon>
        <taxon>Synergistota</taxon>
        <taxon>Synergistia</taxon>
        <taxon>Synergistales</taxon>
        <taxon>Synergistaceae</taxon>
        <taxon>Cloacibacillus</taxon>
    </lineage>
</organism>
<proteinExistence type="predicted"/>
<dbReference type="EMBL" id="CP016757">
    <property type="protein sequence ID" value="ANZ46470.1"/>
    <property type="molecule type" value="Genomic_DNA"/>
</dbReference>
<name>A0A1B2I909_9BACT</name>
<dbReference type="KEGG" id="cpor:BED41_15995"/>